<keyword evidence="2" id="KW-1185">Reference proteome</keyword>
<dbReference type="Proteomes" id="UP001055811">
    <property type="component" value="Linkage Group LG04"/>
</dbReference>
<reference evidence="1 2" key="2">
    <citation type="journal article" date="2022" name="Mol. Ecol. Resour.">
        <title>The genomes of chicory, endive, great burdock and yacon provide insights into Asteraceae paleo-polyploidization history and plant inulin production.</title>
        <authorList>
            <person name="Fan W."/>
            <person name="Wang S."/>
            <person name="Wang H."/>
            <person name="Wang A."/>
            <person name="Jiang F."/>
            <person name="Liu H."/>
            <person name="Zhao H."/>
            <person name="Xu D."/>
            <person name="Zhang Y."/>
        </authorList>
    </citation>
    <scope>NUCLEOTIDE SEQUENCE [LARGE SCALE GENOMIC DNA]</scope>
    <source>
        <strain evidence="2">cv. Punajuju</strain>
        <tissue evidence="1">Leaves</tissue>
    </source>
</reference>
<dbReference type="EMBL" id="CM042012">
    <property type="protein sequence ID" value="KAI3753322.1"/>
    <property type="molecule type" value="Genomic_DNA"/>
</dbReference>
<comment type="caution">
    <text evidence="1">The sequence shown here is derived from an EMBL/GenBank/DDBJ whole genome shotgun (WGS) entry which is preliminary data.</text>
</comment>
<evidence type="ECO:0000313" key="2">
    <source>
        <dbReference type="Proteomes" id="UP001055811"/>
    </source>
</evidence>
<evidence type="ECO:0000313" key="1">
    <source>
        <dbReference type="EMBL" id="KAI3753322.1"/>
    </source>
</evidence>
<name>A0ACB9E3G8_CICIN</name>
<accession>A0ACB9E3G8</accession>
<gene>
    <name evidence="1" type="ORF">L2E82_25373</name>
</gene>
<sequence>MGSACCVAARDRTITDRSGSSDVVVARNDRYSPSWSFRWDNRGRVAETAYATEEGSPLESSRSLTWQKSSPSEEIGFPQSHPLISKNLPEGKQSMETPVTSDLSPTNKSTPPHSTSSLSASPLSSIPPVSTLTPSRWPRPSPNHHLLRQVSDSRIRGIMSPNFSISEEGSPSPFAHRGWAHRPTRGSHGGSSDGSSEPTYSELMAIYNNSKRWSFDSESLSFSRDRVSRSSGRVSSSPSIDVQPCGVCSKLLTERSHWGAHKMAANGLPVVAVLICGHVYHAECLENMTPEVNKYDPACPVCTFGEKKVFKLSEKARGEMDLKGKFGKLRKRVIDGDSVLFDRVKSRGSRMGASSSMKVSTGSGKPFLRRHFSFGFFAFKKVGV</sequence>
<protein>
    <submittedName>
        <fullName evidence="1">Uncharacterized protein</fullName>
    </submittedName>
</protein>
<proteinExistence type="predicted"/>
<reference evidence="2" key="1">
    <citation type="journal article" date="2022" name="Mol. Ecol. Resour.">
        <title>The genomes of chicory, endive, great burdock and yacon provide insights into Asteraceae palaeo-polyploidization history and plant inulin production.</title>
        <authorList>
            <person name="Fan W."/>
            <person name="Wang S."/>
            <person name="Wang H."/>
            <person name="Wang A."/>
            <person name="Jiang F."/>
            <person name="Liu H."/>
            <person name="Zhao H."/>
            <person name="Xu D."/>
            <person name="Zhang Y."/>
        </authorList>
    </citation>
    <scope>NUCLEOTIDE SEQUENCE [LARGE SCALE GENOMIC DNA]</scope>
    <source>
        <strain evidence="2">cv. Punajuju</strain>
    </source>
</reference>
<organism evidence="1 2">
    <name type="scientific">Cichorium intybus</name>
    <name type="common">Chicory</name>
    <dbReference type="NCBI Taxonomy" id="13427"/>
    <lineage>
        <taxon>Eukaryota</taxon>
        <taxon>Viridiplantae</taxon>
        <taxon>Streptophyta</taxon>
        <taxon>Embryophyta</taxon>
        <taxon>Tracheophyta</taxon>
        <taxon>Spermatophyta</taxon>
        <taxon>Magnoliopsida</taxon>
        <taxon>eudicotyledons</taxon>
        <taxon>Gunneridae</taxon>
        <taxon>Pentapetalae</taxon>
        <taxon>asterids</taxon>
        <taxon>campanulids</taxon>
        <taxon>Asterales</taxon>
        <taxon>Asteraceae</taxon>
        <taxon>Cichorioideae</taxon>
        <taxon>Cichorieae</taxon>
        <taxon>Cichoriinae</taxon>
        <taxon>Cichorium</taxon>
    </lineage>
</organism>